<feature type="transmembrane region" description="Helical" evidence="8">
    <location>
        <begin position="5"/>
        <end position="21"/>
    </location>
</feature>
<feature type="transmembrane region" description="Helical" evidence="8">
    <location>
        <begin position="70"/>
        <end position="90"/>
    </location>
</feature>
<evidence type="ECO:0000256" key="1">
    <source>
        <dbReference type="ARBA" id="ARBA00004651"/>
    </source>
</evidence>
<keyword evidence="4" id="KW-1003">Cell membrane</keyword>
<dbReference type="SUPFAM" id="SSF103481">
    <property type="entry name" value="Multidrug resistance efflux transporter EmrE"/>
    <property type="match status" value="1"/>
</dbReference>
<dbReference type="Proteomes" id="UP001596542">
    <property type="component" value="Unassembled WGS sequence"/>
</dbReference>
<evidence type="ECO:0000256" key="5">
    <source>
        <dbReference type="ARBA" id="ARBA00022692"/>
    </source>
</evidence>
<keyword evidence="6 8" id="KW-1133">Transmembrane helix</keyword>
<gene>
    <name evidence="10" type="primary">rarD</name>
    <name evidence="10" type="ORF">ACFQPC_00955</name>
</gene>
<feature type="transmembrane region" description="Helical" evidence="8">
    <location>
        <begin position="269"/>
        <end position="288"/>
    </location>
</feature>
<evidence type="ECO:0000256" key="2">
    <source>
        <dbReference type="ARBA" id="ARBA00007362"/>
    </source>
</evidence>
<comment type="caution">
    <text evidence="10">The sequence shown here is derived from an EMBL/GenBank/DDBJ whole genome shotgun (WGS) entry which is preliminary data.</text>
</comment>
<feature type="transmembrane region" description="Helical" evidence="8">
    <location>
        <begin position="102"/>
        <end position="120"/>
    </location>
</feature>
<reference evidence="11" key="1">
    <citation type="journal article" date="2019" name="Int. J. Syst. Evol. Microbiol.">
        <title>The Global Catalogue of Microorganisms (GCM) 10K type strain sequencing project: providing services to taxonomists for standard genome sequencing and annotation.</title>
        <authorList>
            <consortium name="The Broad Institute Genomics Platform"/>
            <consortium name="The Broad Institute Genome Sequencing Center for Infectious Disease"/>
            <person name="Wu L."/>
            <person name="Ma J."/>
        </authorList>
    </citation>
    <scope>NUCLEOTIDE SEQUENCE [LARGE SCALE GENOMIC DNA]</scope>
    <source>
        <strain evidence="11">KACC 12508</strain>
    </source>
</reference>
<feature type="transmembrane region" description="Helical" evidence="8">
    <location>
        <begin position="178"/>
        <end position="194"/>
    </location>
</feature>
<evidence type="ECO:0000256" key="8">
    <source>
        <dbReference type="SAM" id="Phobius"/>
    </source>
</evidence>
<feature type="transmembrane region" description="Helical" evidence="8">
    <location>
        <begin position="236"/>
        <end position="257"/>
    </location>
</feature>
<evidence type="ECO:0000259" key="9">
    <source>
        <dbReference type="Pfam" id="PF00892"/>
    </source>
</evidence>
<dbReference type="Pfam" id="PF00892">
    <property type="entry name" value="EamA"/>
    <property type="match status" value="1"/>
</dbReference>
<feature type="transmembrane region" description="Helical" evidence="8">
    <location>
        <begin position="33"/>
        <end position="50"/>
    </location>
</feature>
<accession>A0ABW2I6F3</accession>
<comment type="similarity">
    <text evidence="2">Belongs to the EamA transporter family.</text>
</comment>
<proteinExistence type="inferred from homology"/>
<feature type="transmembrane region" description="Helical" evidence="8">
    <location>
        <begin position="209"/>
        <end position="229"/>
    </location>
</feature>
<comment type="subcellular location">
    <subcellularLocation>
        <location evidence="1">Cell membrane</location>
        <topology evidence="1">Multi-pass membrane protein</topology>
    </subcellularLocation>
</comment>
<dbReference type="RefSeq" id="WP_382269791.1">
    <property type="nucleotide sequence ID" value="NZ_JBHTBU010000001.1"/>
</dbReference>
<evidence type="ECO:0000313" key="11">
    <source>
        <dbReference type="Proteomes" id="UP001596542"/>
    </source>
</evidence>
<keyword evidence="5 8" id="KW-0812">Transmembrane</keyword>
<evidence type="ECO:0000313" key="10">
    <source>
        <dbReference type="EMBL" id="MFC7286592.1"/>
    </source>
</evidence>
<dbReference type="EMBL" id="JBHTBU010000001">
    <property type="protein sequence ID" value="MFC7286592.1"/>
    <property type="molecule type" value="Genomic_DNA"/>
</dbReference>
<dbReference type="InterPro" id="IPR037185">
    <property type="entry name" value="EmrE-like"/>
</dbReference>
<dbReference type="InterPro" id="IPR000620">
    <property type="entry name" value="EamA_dom"/>
</dbReference>
<dbReference type="InterPro" id="IPR004626">
    <property type="entry name" value="RarD"/>
</dbReference>
<evidence type="ECO:0000256" key="3">
    <source>
        <dbReference type="ARBA" id="ARBA00022448"/>
    </source>
</evidence>
<feature type="domain" description="EamA" evidence="9">
    <location>
        <begin position="3"/>
        <end position="140"/>
    </location>
</feature>
<keyword evidence="11" id="KW-1185">Reference proteome</keyword>
<keyword evidence="3" id="KW-0813">Transport</keyword>
<organism evidence="10 11">
    <name type="scientific">Herminiimonas glaciei</name>
    <dbReference type="NCBI Taxonomy" id="523788"/>
    <lineage>
        <taxon>Bacteria</taxon>
        <taxon>Pseudomonadati</taxon>
        <taxon>Pseudomonadota</taxon>
        <taxon>Betaproteobacteria</taxon>
        <taxon>Burkholderiales</taxon>
        <taxon>Oxalobacteraceae</taxon>
        <taxon>Herminiimonas</taxon>
    </lineage>
</organism>
<name>A0ABW2I6F3_9BURK</name>
<sequence length="295" mass="32974">MSKGITFSVTSSVLFAVLYYYSTLLAPLNGEEIFGWRTLLTFPFLTLFIWSRRQQGLILNLLHRMRQNPALILGALATSAFLGVQLWLFMWAPLHGRALNVSLGYFLLPLTMLMTGRIIYKERLSRLQNLAAMCAAVGVANELLQIGSLSWETMLVALGYPVYFVLRRRLGSNNIGGLWFDMVFLIPAGVWFVYTGDVGIASLSDFPRLYVLIPVLGVLSAFALLFYMIASQTLSLSLFGLLGYVEPVLLVVVALLLGETIDGAEWLTYIPIWIAVLLLIVEGVKNVYTRHNLKI</sequence>
<protein>
    <submittedName>
        <fullName evidence="10">EamA family transporter RarD</fullName>
    </submittedName>
</protein>
<dbReference type="NCBIfam" id="TIGR00688">
    <property type="entry name" value="rarD"/>
    <property type="match status" value="1"/>
</dbReference>
<evidence type="ECO:0000256" key="7">
    <source>
        <dbReference type="ARBA" id="ARBA00023136"/>
    </source>
</evidence>
<evidence type="ECO:0000256" key="4">
    <source>
        <dbReference type="ARBA" id="ARBA00022475"/>
    </source>
</evidence>
<keyword evidence="7 8" id="KW-0472">Membrane</keyword>
<evidence type="ECO:0000256" key="6">
    <source>
        <dbReference type="ARBA" id="ARBA00022989"/>
    </source>
</evidence>